<sequence>METIAVIFFFALAVWYLYRRLLKNLKGGPLSCGCSGCDTCPSGSKTGMKIEQSDEKKLDK</sequence>
<name>A0A5K7ZKE6_9BACT</name>
<dbReference type="EMBL" id="AP021875">
    <property type="protein sequence ID" value="BBO76507.1"/>
    <property type="molecule type" value="Genomic_DNA"/>
</dbReference>
<dbReference type="Pfam" id="PF12669">
    <property type="entry name" value="FeoB_associated"/>
    <property type="match status" value="1"/>
</dbReference>
<dbReference type="AlphaFoldDB" id="A0A5K7ZKE6"/>
<proteinExistence type="predicted"/>
<keyword evidence="2" id="KW-1185">Reference proteome</keyword>
<evidence type="ECO:0000313" key="1">
    <source>
        <dbReference type="EMBL" id="BBO76507.1"/>
    </source>
</evidence>
<gene>
    <name evidence="1" type="ORF">DSCW_39240</name>
</gene>
<reference evidence="1 2" key="1">
    <citation type="submission" date="2019-11" db="EMBL/GenBank/DDBJ databases">
        <title>Comparative genomics of hydrocarbon-degrading Desulfosarcina strains.</title>
        <authorList>
            <person name="Watanabe M."/>
            <person name="Kojima H."/>
            <person name="Fukui M."/>
        </authorList>
    </citation>
    <scope>NUCLEOTIDE SEQUENCE [LARGE SCALE GENOMIC DNA]</scope>
    <source>
        <strain evidence="1 2">PP31</strain>
    </source>
</reference>
<evidence type="ECO:0008006" key="3">
    <source>
        <dbReference type="Google" id="ProtNLM"/>
    </source>
</evidence>
<protein>
    <recommendedName>
        <fullName evidence="3">FeoB-associated Cys-rich membrane protein</fullName>
    </recommendedName>
</protein>
<dbReference type="RefSeq" id="WP_155305329.1">
    <property type="nucleotide sequence ID" value="NZ_AP021875.1"/>
</dbReference>
<organism evidence="1 2">
    <name type="scientific">Desulfosarcina widdelii</name>
    <dbReference type="NCBI Taxonomy" id="947919"/>
    <lineage>
        <taxon>Bacteria</taxon>
        <taxon>Pseudomonadati</taxon>
        <taxon>Thermodesulfobacteriota</taxon>
        <taxon>Desulfobacteria</taxon>
        <taxon>Desulfobacterales</taxon>
        <taxon>Desulfosarcinaceae</taxon>
        <taxon>Desulfosarcina</taxon>
    </lineage>
</organism>
<dbReference type="KEGG" id="dwd:DSCW_39240"/>
<accession>A0A5K7ZKE6</accession>
<evidence type="ECO:0000313" key="2">
    <source>
        <dbReference type="Proteomes" id="UP000427769"/>
    </source>
</evidence>
<dbReference type="Proteomes" id="UP000427769">
    <property type="component" value="Chromosome"/>
</dbReference>